<dbReference type="PANTHER" id="PTHR34703">
    <property type="entry name" value="ANTIPORTER SUBUNIT MNHG2-RELATED"/>
    <property type="match status" value="1"/>
</dbReference>
<keyword evidence="1" id="KW-0472">Membrane</keyword>
<dbReference type="NCBIfam" id="TIGR01300">
    <property type="entry name" value="CPA3_mnhG_phaG"/>
    <property type="match status" value="1"/>
</dbReference>
<proteinExistence type="predicted"/>
<dbReference type="PATRIC" id="fig|507626.3.peg.2229"/>
<evidence type="ECO:0000313" key="2">
    <source>
        <dbReference type="EMBL" id="AMD01301.1"/>
    </source>
</evidence>
<dbReference type="InterPro" id="IPR005133">
    <property type="entry name" value="PhaG_MnhG_YufB"/>
</dbReference>
<feature type="transmembrane region" description="Helical" evidence="1">
    <location>
        <begin position="64"/>
        <end position="86"/>
    </location>
</feature>
<name>A0A0X8HET1_9GAMM</name>
<dbReference type="PANTHER" id="PTHR34703:SF1">
    <property type="entry name" value="ANTIPORTER SUBUNIT MNHG2-RELATED"/>
    <property type="match status" value="1"/>
</dbReference>
<sequence>MSLVLDLLSGLLLVSGAILVIISGIGVLRFPDFYSRIQAAGMTDTLCMILILGGLMLQSDSLSVVAKLLFTLVFLFFTAPAASHALTKAARQRKLSPWRPDKESESSQP</sequence>
<dbReference type="Pfam" id="PF03334">
    <property type="entry name" value="PhaG_MnhG_YufB"/>
    <property type="match status" value="1"/>
</dbReference>
<reference evidence="2 3" key="1">
    <citation type="journal article" date="2016" name="Genome Announc.">
        <title>Draft Genome Sequence of 'Halomonas chromatireducens' Strain AGD 8-3, a Haloalkaliphilic Chromate- and Selenite-Reducing Gammaproteobacterium.</title>
        <authorList>
            <person name="Sharko F.S."/>
            <person name="Shapovalova A.A."/>
            <person name="Tsygankova S.V."/>
            <person name="Komova A.V."/>
            <person name="Boulygina E.S."/>
            <person name="Teslyuk A.B."/>
            <person name="Gotovtsev P.M."/>
            <person name="Namsaraev Z.B."/>
            <person name="Khijniak T.V."/>
            <person name="Nedoluzhko A.V."/>
            <person name="Vasilov R.G."/>
        </authorList>
    </citation>
    <scope>NUCLEOTIDE SEQUENCE [LARGE SCALE GENOMIC DNA]</scope>
    <source>
        <strain evidence="2 3">AGD 8-3</strain>
    </source>
</reference>
<evidence type="ECO:0000256" key="1">
    <source>
        <dbReference type="SAM" id="Phobius"/>
    </source>
</evidence>
<protein>
    <submittedName>
        <fullName evidence="2">Na(+)/H(+) antiporter subunit G</fullName>
    </submittedName>
</protein>
<dbReference type="Proteomes" id="UP000063387">
    <property type="component" value="Chromosome"/>
</dbReference>
<dbReference type="STRING" id="507626.LOKO_02241"/>
<organism evidence="2 3">
    <name type="scientific">Halomonas chromatireducens</name>
    <dbReference type="NCBI Taxonomy" id="507626"/>
    <lineage>
        <taxon>Bacteria</taxon>
        <taxon>Pseudomonadati</taxon>
        <taxon>Pseudomonadota</taxon>
        <taxon>Gammaproteobacteria</taxon>
        <taxon>Oceanospirillales</taxon>
        <taxon>Halomonadaceae</taxon>
        <taxon>Halomonas</taxon>
    </lineage>
</organism>
<gene>
    <name evidence="2" type="primary">mrpG_4</name>
    <name evidence="2" type="ORF">LOKO_02241</name>
</gene>
<keyword evidence="1" id="KW-0812">Transmembrane</keyword>
<dbReference type="RefSeq" id="WP_066448964.1">
    <property type="nucleotide sequence ID" value="NZ_CP014226.1"/>
</dbReference>
<evidence type="ECO:0000313" key="3">
    <source>
        <dbReference type="Proteomes" id="UP000063387"/>
    </source>
</evidence>
<feature type="transmembrane region" description="Helical" evidence="1">
    <location>
        <begin position="6"/>
        <end position="28"/>
    </location>
</feature>
<keyword evidence="3" id="KW-1185">Reference proteome</keyword>
<reference evidence="2 3" key="2">
    <citation type="submission" date="2016-02" db="EMBL/GenBank/DDBJ databases">
        <authorList>
            <person name="Wen L."/>
            <person name="He K."/>
            <person name="Yang H."/>
        </authorList>
    </citation>
    <scope>NUCLEOTIDE SEQUENCE [LARGE SCALE GENOMIC DNA]</scope>
    <source>
        <strain evidence="2 3">AGD 8-3</strain>
    </source>
</reference>
<dbReference type="EMBL" id="CP014226">
    <property type="protein sequence ID" value="AMD01301.1"/>
    <property type="molecule type" value="Genomic_DNA"/>
</dbReference>
<keyword evidence="1" id="KW-1133">Transmembrane helix</keyword>
<accession>A0A0X8HET1</accession>
<dbReference type="KEGG" id="hco:LOKO_02241"/>
<dbReference type="AlphaFoldDB" id="A0A0X8HET1"/>
<dbReference type="GO" id="GO:0015385">
    <property type="term" value="F:sodium:proton antiporter activity"/>
    <property type="evidence" value="ECO:0007669"/>
    <property type="project" value="TreeGrafter"/>
</dbReference>